<dbReference type="PROSITE" id="PS00583">
    <property type="entry name" value="PFKB_KINASES_1"/>
    <property type="match status" value="1"/>
</dbReference>
<comment type="similarity">
    <text evidence="1">Belongs to the carbohydrate kinase PfkB family.</text>
</comment>
<dbReference type="OrthoDB" id="9801219at2"/>
<dbReference type="PANTHER" id="PTHR46566:SF2">
    <property type="entry name" value="ATP-DEPENDENT 6-PHOSPHOFRUCTOKINASE ISOZYME 2"/>
    <property type="match status" value="1"/>
</dbReference>
<dbReference type="AlphaFoldDB" id="A0A1H4ICK1"/>
<evidence type="ECO:0000256" key="6">
    <source>
        <dbReference type="PIRNR" id="PIRNR000535"/>
    </source>
</evidence>
<name>A0A1H4ICK1_9NOCA</name>
<dbReference type="InterPro" id="IPR002173">
    <property type="entry name" value="Carboh/pur_kinase_PfkB_CS"/>
</dbReference>
<keyword evidence="5" id="KW-0067">ATP-binding</keyword>
<dbReference type="InterPro" id="IPR029056">
    <property type="entry name" value="Ribokinase-like"/>
</dbReference>
<keyword evidence="4 8" id="KW-0418">Kinase</keyword>
<dbReference type="CDD" id="cd01164">
    <property type="entry name" value="FruK_PfkB_like"/>
    <property type="match status" value="1"/>
</dbReference>
<dbReference type="GO" id="GO:0005829">
    <property type="term" value="C:cytosol"/>
    <property type="evidence" value="ECO:0007669"/>
    <property type="project" value="TreeGrafter"/>
</dbReference>
<dbReference type="InterPro" id="IPR017583">
    <property type="entry name" value="Tagatose/fructose_Pkinase"/>
</dbReference>
<evidence type="ECO:0000256" key="1">
    <source>
        <dbReference type="ARBA" id="ARBA00010688"/>
    </source>
</evidence>
<dbReference type="EMBL" id="FNSV01000002">
    <property type="protein sequence ID" value="SEB30992.1"/>
    <property type="molecule type" value="Genomic_DNA"/>
</dbReference>
<evidence type="ECO:0000313" key="8">
    <source>
        <dbReference type="EMBL" id="SEB30992.1"/>
    </source>
</evidence>
<proteinExistence type="inferred from homology"/>
<dbReference type="SUPFAM" id="SSF53613">
    <property type="entry name" value="Ribokinase-like"/>
    <property type="match status" value="1"/>
</dbReference>
<organism evidence="8 9">
    <name type="scientific">Rhodococcus koreensis</name>
    <dbReference type="NCBI Taxonomy" id="99653"/>
    <lineage>
        <taxon>Bacteria</taxon>
        <taxon>Bacillati</taxon>
        <taxon>Actinomycetota</taxon>
        <taxon>Actinomycetes</taxon>
        <taxon>Mycobacteriales</taxon>
        <taxon>Nocardiaceae</taxon>
        <taxon>Rhodococcus</taxon>
    </lineage>
</organism>
<dbReference type="GO" id="GO:0003872">
    <property type="term" value="F:6-phosphofructokinase activity"/>
    <property type="evidence" value="ECO:0007669"/>
    <property type="project" value="TreeGrafter"/>
</dbReference>
<dbReference type="RefSeq" id="WP_072946259.1">
    <property type="nucleotide sequence ID" value="NZ_FNSV01000002.1"/>
</dbReference>
<evidence type="ECO:0000256" key="5">
    <source>
        <dbReference type="ARBA" id="ARBA00022840"/>
    </source>
</evidence>
<gene>
    <name evidence="8" type="ORF">SAMN04490239_0262</name>
</gene>
<dbReference type="InterPro" id="IPR011611">
    <property type="entry name" value="PfkB_dom"/>
</dbReference>
<evidence type="ECO:0000256" key="3">
    <source>
        <dbReference type="ARBA" id="ARBA00022741"/>
    </source>
</evidence>
<dbReference type="Pfam" id="PF00294">
    <property type="entry name" value="PfkB"/>
    <property type="match status" value="1"/>
</dbReference>
<dbReference type="PANTHER" id="PTHR46566">
    <property type="entry name" value="1-PHOSPHOFRUCTOKINASE-RELATED"/>
    <property type="match status" value="1"/>
</dbReference>
<feature type="domain" description="Carbohydrate kinase PfkB" evidence="7">
    <location>
        <begin position="24"/>
        <end position="294"/>
    </location>
</feature>
<dbReference type="NCBIfam" id="TIGR03168">
    <property type="entry name" value="1-PFK"/>
    <property type="match status" value="1"/>
</dbReference>
<dbReference type="GO" id="GO:0005524">
    <property type="term" value="F:ATP binding"/>
    <property type="evidence" value="ECO:0007669"/>
    <property type="project" value="UniProtKB-KW"/>
</dbReference>
<reference evidence="9" key="1">
    <citation type="submission" date="2016-10" db="EMBL/GenBank/DDBJ databases">
        <authorList>
            <person name="Varghese N."/>
            <person name="Submissions S."/>
        </authorList>
    </citation>
    <scope>NUCLEOTIDE SEQUENCE [LARGE SCALE GENOMIC DNA]</scope>
    <source>
        <strain evidence="9">DSM 44498</strain>
    </source>
</reference>
<accession>A0A1H4ICK1</accession>
<keyword evidence="9" id="KW-1185">Reference proteome</keyword>
<dbReference type="Gene3D" id="3.40.1190.20">
    <property type="match status" value="1"/>
</dbReference>
<dbReference type="Proteomes" id="UP000183561">
    <property type="component" value="Unassembled WGS sequence"/>
</dbReference>
<protein>
    <submittedName>
        <fullName evidence="8">6-phosphofructokinase</fullName>
    </submittedName>
</protein>
<keyword evidence="3" id="KW-0547">Nucleotide-binding</keyword>
<keyword evidence="2 6" id="KW-0808">Transferase</keyword>
<sequence>MNDIVTLTMNPALDITTVTGRVIPTDKMRCGAPRRDPGGGGINVARVLNMLGERATAVFPSGGHSGRALEDLVATEGVPSRTVTIRGSTRESFTVNEEQTTLQYRFVLPGPRLTPREVDSCLHLLSTTAADARFVVASGSLPPGVPVDFYQIVADIVSDLGARLFLDTSGPPLRALRRGVYLLKPSIRELRECVGRELQTIDDQVTAARDLIASGVCEVVVLSLGAAGAVHVTAKEAEHCPSVAVPVVSGVGAGDSMVAGTLFGLARGWELRDSVRFGIAAGAAMLGTPGTALCCRADIDRYYAQLTDHAPVGGRDR</sequence>
<evidence type="ECO:0000313" key="9">
    <source>
        <dbReference type="Proteomes" id="UP000183561"/>
    </source>
</evidence>
<evidence type="ECO:0000256" key="2">
    <source>
        <dbReference type="ARBA" id="ARBA00022679"/>
    </source>
</evidence>
<evidence type="ECO:0000259" key="7">
    <source>
        <dbReference type="Pfam" id="PF00294"/>
    </source>
</evidence>
<dbReference type="PIRSF" id="PIRSF000535">
    <property type="entry name" value="1PFK/6PFK/LacC"/>
    <property type="match status" value="1"/>
</dbReference>
<evidence type="ECO:0000256" key="4">
    <source>
        <dbReference type="ARBA" id="ARBA00022777"/>
    </source>
</evidence>